<reference evidence="2 3" key="1">
    <citation type="submission" date="2016-09" db="EMBL/GenBank/DDBJ databases">
        <title>Draft genome sequence for the type strain of Desulfuribacillus alkaliarsenatis AHT28, an obligately anaerobic, sulfidogenic bacterium isolated from Russian soda lake sediments.</title>
        <authorList>
            <person name="Abin C.A."/>
            <person name="Hollibaugh J.T."/>
        </authorList>
    </citation>
    <scope>NUCLEOTIDE SEQUENCE [LARGE SCALE GENOMIC DNA]</scope>
    <source>
        <strain evidence="2 3">AHT28</strain>
    </source>
</reference>
<organism evidence="2 3">
    <name type="scientific">Desulfuribacillus alkaliarsenatis</name>
    <dbReference type="NCBI Taxonomy" id="766136"/>
    <lineage>
        <taxon>Bacteria</taxon>
        <taxon>Bacillati</taxon>
        <taxon>Bacillota</taxon>
        <taxon>Desulfuribacillia</taxon>
        <taxon>Desulfuribacillales</taxon>
        <taxon>Desulfuribacillaceae</taxon>
        <taxon>Desulfuribacillus</taxon>
    </lineage>
</organism>
<protein>
    <submittedName>
        <fullName evidence="2">Uncharacterized protein</fullName>
    </submittedName>
</protein>
<proteinExistence type="predicted"/>
<gene>
    <name evidence="2" type="ORF">BHF68_05585</name>
</gene>
<keyword evidence="3" id="KW-1185">Reference proteome</keyword>
<sequence length="75" mass="8966">MRSWMNEIFESTKQYTMLDFSFLKICLISLGILLGVYFSELFLSYIFIVWTIAIVSYVFIMYKTFGKYLRSNSSR</sequence>
<dbReference type="AlphaFoldDB" id="A0A1E5G3B0"/>
<keyword evidence="1" id="KW-0812">Transmembrane</keyword>
<comment type="caution">
    <text evidence="2">The sequence shown here is derived from an EMBL/GenBank/DDBJ whole genome shotgun (WGS) entry which is preliminary data.</text>
</comment>
<evidence type="ECO:0000313" key="2">
    <source>
        <dbReference type="EMBL" id="OEF97072.1"/>
    </source>
</evidence>
<name>A0A1E5G3B0_9FIRM</name>
<dbReference type="Proteomes" id="UP000094296">
    <property type="component" value="Unassembled WGS sequence"/>
</dbReference>
<accession>A0A1E5G3B0</accession>
<keyword evidence="1" id="KW-1133">Transmembrane helix</keyword>
<evidence type="ECO:0000256" key="1">
    <source>
        <dbReference type="SAM" id="Phobius"/>
    </source>
</evidence>
<dbReference type="EMBL" id="MIJE01000022">
    <property type="protein sequence ID" value="OEF97072.1"/>
    <property type="molecule type" value="Genomic_DNA"/>
</dbReference>
<keyword evidence="1" id="KW-0472">Membrane</keyword>
<feature type="transmembrane region" description="Helical" evidence="1">
    <location>
        <begin position="45"/>
        <end position="65"/>
    </location>
</feature>
<feature type="transmembrane region" description="Helical" evidence="1">
    <location>
        <begin position="21"/>
        <end position="39"/>
    </location>
</feature>
<dbReference type="STRING" id="766136.BHF68_05585"/>
<evidence type="ECO:0000313" key="3">
    <source>
        <dbReference type="Proteomes" id="UP000094296"/>
    </source>
</evidence>